<reference evidence="1 2" key="1">
    <citation type="journal article" date="2019" name="Sci. Rep.">
        <title>Orb-weaving spider Araneus ventricosus genome elucidates the spidroin gene catalogue.</title>
        <authorList>
            <person name="Kono N."/>
            <person name="Nakamura H."/>
            <person name="Ohtoshi R."/>
            <person name="Moran D.A.P."/>
            <person name="Shinohara A."/>
            <person name="Yoshida Y."/>
            <person name="Fujiwara M."/>
            <person name="Mori M."/>
            <person name="Tomita M."/>
            <person name="Arakawa K."/>
        </authorList>
    </citation>
    <scope>NUCLEOTIDE SEQUENCE [LARGE SCALE GENOMIC DNA]</scope>
</reference>
<sequence length="110" mass="12701">MSKNENLDFDTMKRSSIVNKLVRGAAMVLEREIAEWNPSQPNTGHKTRHPENKIRKITINKTKTPPNTDLKLLYTTSNKDTHKKMGKAIIIEGPIRSMAFFLYGNQRKFE</sequence>
<keyword evidence="2" id="KW-1185">Reference proteome</keyword>
<comment type="caution">
    <text evidence="1">The sequence shown here is derived from an EMBL/GenBank/DDBJ whole genome shotgun (WGS) entry which is preliminary data.</text>
</comment>
<gene>
    <name evidence="1" type="ORF">AVEN_216857_1</name>
</gene>
<dbReference type="AlphaFoldDB" id="A0A4Y2THN5"/>
<proteinExistence type="predicted"/>
<organism evidence="1 2">
    <name type="scientific">Araneus ventricosus</name>
    <name type="common">Orbweaver spider</name>
    <name type="synonym">Epeira ventricosa</name>
    <dbReference type="NCBI Taxonomy" id="182803"/>
    <lineage>
        <taxon>Eukaryota</taxon>
        <taxon>Metazoa</taxon>
        <taxon>Ecdysozoa</taxon>
        <taxon>Arthropoda</taxon>
        <taxon>Chelicerata</taxon>
        <taxon>Arachnida</taxon>
        <taxon>Araneae</taxon>
        <taxon>Araneomorphae</taxon>
        <taxon>Entelegynae</taxon>
        <taxon>Araneoidea</taxon>
        <taxon>Araneidae</taxon>
        <taxon>Araneus</taxon>
    </lineage>
</organism>
<name>A0A4Y2THN5_ARAVE</name>
<accession>A0A4Y2THN5</accession>
<evidence type="ECO:0000313" key="2">
    <source>
        <dbReference type="Proteomes" id="UP000499080"/>
    </source>
</evidence>
<dbReference type="Proteomes" id="UP000499080">
    <property type="component" value="Unassembled WGS sequence"/>
</dbReference>
<protein>
    <submittedName>
        <fullName evidence="1">Uncharacterized protein</fullName>
    </submittedName>
</protein>
<evidence type="ECO:0000313" key="1">
    <source>
        <dbReference type="EMBL" id="GBO00143.1"/>
    </source>
</evidence>
<dbReference type="EMBL" id="BGPR01028768">
    <property type="protein sequence ID" value="GBO00143.1"/>
    <property type="molecule type" value="Genomic_DNA"/>
</dbReference>